<feature type="transmembrane region" description="Helical" evidence="7">
    <location>
        <begin position="71"/>
        <end position="95"/>
    </location>
</feature>
<proteinExistence type="predicted"/>
<dbReference type="GO" id="GO:0005886">
    <property type="term" value="C:plasma membrane"/>
    <property type="evidence" value="ECO:0007669"/>
    <property type="project" value="UniProtKB-SubCell"/>
</dbReference>
<reference evidence="10 11" key="1">
    <citation type="submission" date="2018-06" db="EMBL/GenBank/DDBJ databases">
        <authorList>
            <consortium name="Pathogen Informatics"/>
            <person name="Doyle S."/>
        </authorList>
    </citation>
    <scope>NUCLEOTIDE SEQUENCE [LARGE SCALE GENOMIC DNA]</scope>
    <source>
        <strain evidence="10 11">NCTC10005</strain>
    </source>
</reference>
<dbReference type="PANTHER" id="PTHR30086:SF20">
    <property type="entry name" value="ARGININE EXPORTER PROTEIN ARGO-RELATED"/>
    <property type="match status" value="1"/>
</dbReference>
<dbReference type="EMBL" id="JARJGR010000851">
    <property type="protein sequence ID" value="MDF3639537.1"/>
    <property type="molecule type" value="Genomic_DNA"/>
</dbReference>
<dbReference type="RefSeq" id="WP_038420437.1">
    <property type="nucleotide sequence ID" value="NZ_CAIZTI010000018.1"/>
</dbReference>
<evidence type="ECO:0000256" key="5">
    <source>
        <dbReference type="ARBA" id="ARBA00022989"/>
    </source>
</evidence>
<evidence type="ECO:0000313" key="10">
    <source>
        <dbReference type="EMBL" id="STQ09829.1"/>
    </source>
</evidence>
<dbReference type="Proteomes" id="UP001215180">
    <property type="component" value="Unassembled WGS sequence"/>
</dbReference>
<feature type="transmembrane region" description="Helical" evidence="7">
    <location>
        <begin position="136"/>
        <end position="155"/>
    </location>
</feature>
<evidence type="ECO:0000256" key="7">
    <source>
        <dbReference type="SAM" id="Phobius"/>
    </source>
</evidence>
<comment type="subcellular location">
    <subcellularLocation>
        <location evidence="1">Cell membrane</location>
        <topology evidence="1">Multi-pass membrane protein</topology>
    </subcellularLocation>
</comment>
<dbReference type="Proteomes" id="UP001158360">
    <property type="component" value="Unassembled WGS sequence"/>
</dbReference>
<feature type="transmembrane region" description="Helical" evidence="7">
    <location>
        <begin position="107"/>
        <end position="130"/>
    </location>
</feature>
<keyword evidence="3 7" id="KW-0812">Transmembrane</keyword>
<reference evidence="8" key="3">
    <citation type="submission" date="2023-03" db="EMBL/GenBank/DDBJ databases">
        <title>A Study on Prevalence and Characterization of Enterobacter cloacae strains in China.</title>
        <authorList>
            <person name="Zheng Z."/>
        </authorList>
    </citation>
    <scope>NUCLEOTIDE SEQUENCE</scope>
    <source>
        <strain evidence="8">EC77</strain>
    </source>
</reference>
<dbReference type="Proteomes" id="UP000255106">
    <property type="component" value="Unassembled WGS sequence"/>
</dbReference>
<name>A0A0M7BZX9_ENTCL</name>
<feature type="transmembrane region" description="Helical" evidence="7">
    <location>
        <begin position="175"/>
        <end position="196"/>
    </location>
</feature>
<evidence type="ECO:0000313" key="11">
    <source>
        <dbReference type="Proteomes" id="UP000255106"/>
    </source>
</evidence>
<dbReference type="EMBL" id="UGJB01000004">
    <property type="protein sequence ID" value="STQ09829.1"/>
    <property type="molecule type" value="Genomic_DNA"/>
</dbReference>
<dbReference type="InterPro" id="IPR001123">
    <property type="entry name" value="LeuE-type"/>
</dbReference>
<evidence type="ECO:0000256" key="2">
    <source>
        <dbReference type="ARBA" id="ARBA00022475"/>
    </source>
</evidence>
<dbReference type="PANTHER" id="PTHR30086">
    <property type="entry name" value="ARGININE EXPORTER PROTEIN ARGO"/>
    <property type="match status" value="1"/>
</dbReference>
<gene>
    <name evidence="9" type="ORF">N7383_21715</name>
    <name evidence="10" type="ORF">NCTC10005_02552</name>
    <name evidence="8" type="ORF">P3S46_20255</name>
</gene>
<dbReference type="GO" id="GO:0033228">
    <property type="term" value="P:cysteine export across plasma membrane"/>
    <property type="evidence" value="ECO:0007669"/>
    <property type="project" value="TreeGrafter"/>
</dbReference>
<evidence type="ECO:0000256" key="1">
    <source>
        <dbReference type="ARBA" id="ARBA00004651"/>
    </source>
</evidence>
<reference evidence="9" key="2">
    <citation type="submission" date="2022-09" db="EMBL/GenBank/DDBJ databases">
        <title>Intensive care unit water sources are persistently colonized with multi-drug resistant bacteria and are the site of extensive horizontal gene transfer of antibiotic resistance genes.</title>
        <authorList>
            <person name="Diorio-Toth L."/>
        </authorList>
    </citation>
    <scope>NUCLEOTIDE SEQUENCE</scope>
    <source>
        <strain evidence="9">GD04139</strain>
    </source>
</reference>
<evidence type="ECO:0000256" key="4">
    <source>
        <dbReference type="ARBA" id="ARBA00022970"/>
    </source>
</evidence>
<organism evidence="10 11">
    <name type="scientific">Enterobacter cloacae</name>
    <dbReference type="NCBI Taxonomy" id="550"/>
    <lineage>
        <taxon>Bacteria</taxon>
        <taxon>Pseudomonadati</taxon>
        <taxon>Pseudomonadota</taxon>
        <taxon>Gammaproteobacteria</taxon>
        <taxon>Enterobacterales</taxon>
        <taxon>Enterobacteriaceae</taxon>
        <taxon>Enterobacter</taxon>
        <taxon>Enterobacter cloacae complex</taxon>
    </lineage>
</organism>
<dbReference type="GO" id="GO:0015171">
    <property type="term" value="F:amino acid transmembrane transporter activity"/>
    <property type="evidence" value="ECO:0007669"/>
    <property type="project" value="TreeGrafter"/>
</dbReference>
<dbReference type="EMBL" id="JAODZM010000046">
    <property type="protein sequence ID" value="MDH0198238.1"/>
    <property type="molecule type" value="Genomic_DNA"/>
</dbReference>
<keyword evidence="4" id="KW-0029">Amino-acid transport</keyword>
<sequence length="198" mass="21831">MLLNDCIKIMGSGMLLLVMPGPTNTLLLFSGYASGIRPSIKMIIAEWGGYFCAITFWGVIVSVLAQHGTFLLGIIKLLSAFYVAWLAVKVWGFSLQSRPTKIGMKTIFITTLFNPKSFVFATYIIPSIAFRELQSFTAAMLSVFVALLPLSFIWVACGKGIARQGKLQSRLWPMFFYRGLSLAMASFAASMVYHSVAV</sequence>
<evidence type="ECO:0000313" key="8">
    <source>
        <dbReference type="EMBL" id="MDF3639537.1"/>
    </source>
</evidence>
<dbReference type="AlphaFoldDB" id="A0A0M7BZX9"/>
<accession>A0A0M7BZX9</accession>
<evidence type="ECO:0000256" key="6">
    <source>
        <dbReference type="ARBA" id="ARBA00023136"/>
    </source>
</evidence>
<protein>
    <recommendedName>
        <fullName evidence="12">LysE family translocator</fullName>
    </recommendedName>
</protein>
<evidence type="ECO:0008006" key="12">
    <source>
        <dbReference type="Google" id="ProtNLM"/>
    </source>
</evidence>
<keyword evidence="5 7" id="KW-1133">Transmembrane helix</keyword>
<feature type="transmembrane region" description="Helical" evidence="7">
    <location>
        <begin position="12"/>
        <end position="35"/>
    </location>
</feature>
<evidence type="ECO:0000313" key="9">
    <source>
        <dbReference type="EMBL" id="MDH0198238.1"/>
    </source>
</evidence>
<feature type="transmembrane region" description="Helical" evidence="7">
    <location>
        <begin position="47"/>
        <end position="65"/>
    </location>
</feature>
<keyword evidence="4" id="KW-0813">Transport</keyword>
<keyword evidence="6 7" id="KW-0472">Membrane</keyword>
<evidence type="ECO:0000256" key="3">
    <source>
        <dbReference type="ARBA" id="ARBA00022692"/>
    </source>
</evidence>
<keyword evidence="2" id="KW-1003">Cell membrane</keyword>